<feature type="transmembrane region" description="Helical" evidence="1">
    <location>
        <begin position="383"/>
        <end position="407"/>
    </location>
</feature>
<evidence type="ECO:0000313" key="2">
    <source>
        <dbReference type="EMBL" id="KAF7192318.1"/>
    </source>
</evidence>
<evidence type="ECO:0000313" key="3">
    <source>
        <dbReference type="Proteomes" id="UP000660729"/>
    </source>
</evidence>
<organism evidence="2 3">
    <name type="scientific">Pseudocercospora fuligena</name>
    <dbReference type="NCBI Taxonomy" id="685502"/>
    <lineage>
        <taxon>Eukaryota</taxon>
        <taxon>Fungi</taxon>
        <taxon>Dikarya</taxon>
        <taxon>Ascomycota</taxon>
        <taxon>Pezizomycotina</taxon>
        <taxon>Dothideomycetes</taxon>
        <taxon>Dothideomycetidae</taxon>
        <taxon>Mycosphaerellales</taxon>
        <taxon>Mycosphaerellaceae</taxon>
        <taxon>Pseudocercospora</taxon>
    </lineage>
</organism>
<keyword evidence="1" id="KW-0472">Membrane</keyword>
<protein>
    <submittedName>
        <fullName evidence="2">Uncharacterized protein</fullName>
    </submittedName>
</protein>
<name>A0A8H6RJK3_9PEZI</name>
<keyword evidence="3" id="KW-1185">Reference proteome</keyword>
<evidence type="ECO:0000256" key="1">
    <source>
        <dbReference type="SAM" id="Phobius"/>
    </source>
</evidence>
<dbReference type="EMBL" id="JABCIY010000148">
    <property type="protein sequence ID" value="KAF7192318.1"/>
    <property type="molecule type" value="Genomic_DNA"/>
</dbReference>
<gene>
    <name evidence="2" type="ORF">HII31_06350</name>
</gene>
<dbReference type="AlphaFoldDB" id="A0A8H6RJK3"/>
<dbReference type="OrthoDB" id="20872at2759"/>
<reference evidence="2" key="1">
    <citation type="submission" date="2020-04" db="EMBL/GenBank/DDBJ databases">
        <title>Draft genome resource of the tomato pathogen Pseudocercospora fuligena.</title>
        <authorList>
            <person name="Zaccaron A."/>
        </authorList>
    </citation>
    <scope>NUCLEOTIDE SEQUENCE</scope>
    <source>
        <strain evidence="2">PF001</strain>
    </source>
</reference>
<accession>A0A8H6RJK3</accession>
<keyword evidence="1" id="KW-0812">Transmembrane</keyword>
<sequence length="430" mass="49526">MPLLYGEGVKAFTRLQEEIVKTSNDQTILTWDRGYGTDEILAPSVSHFQLCGNIRPNGWRSGTGTYEMTKRGLQIPLRCCYIAEDNDPSKSYEMKDHLFHAVVLLLDCLDGMKPGNYIAIKVEKGPRYRDWHKDTTVDISLFQHTMIYIPYQQLVWQLRPGTRQYAVGNARRKDFILFRPGESSGIEPKFPVPIIVDAAALHGTFSQLEGHPNTAWDMTGGDSGRYSTYLPHLDTTDKGYSSNLANVGYRHLCFTDSRGNMLVLALVKRGWAAWPSVVHWHAIWYAKQRASEKVIEYVNTEVPYEKWRRIRLPIGTSNNDTLRLSGTEKLYVQFDPTSEETGVGTYMTLRIVSETRWSLSETTIRDTKRVLKALRMRRRAAQFVFWLLVLPVFIVPVVIEVMLDIFFDVFSSPFTNIAHHFYEWLVAYEF</sequence>
<dbReference type="Proteomes" id="UP000660729">
    <property type="component" value="Unassembled WGS sequence"/>
</dbReference>
<keyword evidence="1" id="KW-1133">Transmembrane helix</keyword>
<comment type="caution">
    <text evidence="2">The sequence shown here is derived from an EMBL/GenBank/DDBJ whole genome shotgun (WGS) entry which is preliminary data.</text>
</comment>
<proteinExistence type="predicted"/>